<name>A0A819P550_9BILA</name>
<evidence type="ECO:0000259" key="1">
    <source>
        <dbReference type="Pfam" id="PF00188"/>
    </source>
</evidence>
<reference evidence="3" key="1">
    <citation type="submission" date="2021-02" db="EMBL/GenBank/DDBJ databases">
        <authorList>
            <person name="Nowell W R."/>
        </authorList>
    </citation>
    <scope>NUCLEOTIDE SEQUENCE</scope>
</reference>
<dbReference type="Pfam" id="PF00188">
    <property type="entry name" value="CAP"/>
    <property type="match status" value="1"/>
</dbReference>
<evidence type="ECO:0000313" key="4">
    <source>
        <dbReference type="Proteomes" id="UP000663844"/>
    </source>
</evidence>
<gene>
    <name evidence="2" type="ORF">JYZ213_LOCUS10247</name>
    <name evidence="3" type="ORF">OXD698_LOCUS29869</name>
</gene>
<feature type="domain" description="SCP" evidence="1">
    <location>
        <begin position="19"/>
        <end position="64"/>
    </location>
</feature>
<sequence length="73" mass="8518">MAILMNHVQKTSEVEVSKLHNRLRSRHETFPLVLDVDMSKQAQEYAEFLVNNGCFECSSPEERDEHEENLLTI</sequence>
<dbReference type="Proteomes" id="UP000663845">
    <property type="component" value="Unassembled WGS sequence"/>
</dbReference>
<accession>A0A819P550</accession>
<organism evidence="3 4">
    <name type="scientific">Adineta steineri</name>
    <dbReference type="NCBI Taxonomy" id="433720"/>
    <lineage>
        <taxon>Eukaryota</taxon>
        <taxon>Metazoa</taxon>
        <taxon>Spiralia</taxon>
        <taxon>Gnathifera</taxon>
        <taxon>Rotifera</taxon>
        <taxon>Eurotatoria</taxon>
        <taxon>Bdelloidea</taxon>
        <taxon>Adinetida</taxon>
        <taxon>Adinetidae</taxon>
        <taxon>Adineta</taxon>
    </lineage>
</organism>
<protein>
    <recommendedName>
        <fullName evidence="1">SCP domain-containing protein</fullName>
    </recommendedName>
</protein>
<dbReference type="Gene3D" id="3.40.33.10">
    <property type="entry name" value="CAP"/>
    <property type="match status" value="1"/>
</dbReference>
<comment type="caution">
    <text evidence="3">The sequence shown here is derived from an EMBL/GenBank/DDBJ whole genome shotgun (WGS) entry which is preliminary data.</text>
</comment>
<dbReference type="InterPro" id="IPR014044">
    <property type="entry name" value="CAP_dom"/>
</dbReference>
<evidence type="ECO:0000313" key="3">
    <source>
        <dbReference type="EMBL" id="CAF4007077.1"/>
    </source>
</evidence>
<dbReference type="EMBL" id="CAJOAZ010003431">
    <property type="protein sequence ID" value="CAF4007077.1"/>
    <property type="molecule type" value="Genomic_DNA"/>
</dbReference>
<dbReference type="EMBL" id="CAJNOG010000074">
    <property type="protein sequence ID" value="CAF0895197.1"/>
    <property type="molecule type" value="Genomic_DNA"/>
</dbReference>
<dbReference type="Proteomes" id="UP000663844">
    <property type="component" value="Unassembled WGS sequence"/>
</dbReference>
<proteinExistence type="predicted"/>
<dbReference type="AlphaFoldDB" id="A0A819P550"/>
<evidence type="ECO:0000313" key="2">
    <source>
        <dbReference type="EMBL" id="CAF0895197.1"/>
    </source>
</evidence>
<dbReference type="InterPro" id="IPR035940">
    <property type="entry name" value="CAP_sf"/>
</dbReference>
<dbReference type="SUPFAM" id="SSF55797">
    <property type="entry name" value="PR-1-like"/>
    <property type="match status" value="1"/>
</dbReference>